<evidence type="ECO:0000256" key="4">
    <source>
        <dbReference type="ARBA" id="ARBA00062203"/>
    </source>
</evidence>
<feature type="region of interest" description="Disordered" evidence="7">
    <location>
        <begin position="832"/>
        <end position="852"/>
    </location>
</feature>
<dbReference type="PROSITE" id="PS50209">
    <property type="entry name" value="CARD"/>
    <property type="match status" value="1"/>
</dbReference>
<accession>A0A851JPJ4</accession>
<sequence>EEEEDTIWEKIESARHQLTRSLNPAKLTPYLRQCRVIDEQDEEEVLNSCRFPCKSNQTGYLMDILRRRGKRGYEAFLESLEFYYPEHYTRLTGREPAQRCSMILDEEGPEGLTQFLMMEVKKVRAQRKEHLLKEHQLQLKNQALEQEQVRLEQQLKELLKVKERCQQLREEWDSNSVELLRLKDENYMMAMRYAQLCEEKNVAVLRSRDLQLLVDQLKFKVSSLEEECSLLRKQASAPPQQEVEEHGHPDTVSELWAENQRLTASLQELQGMLQKPGEGPVPGSEQILLDILEHDWKEAQDDRQDLCQKLNSLQNELQWAEELRDKYLQEVEDLQLKYRTLQKDCDLYKHRMNTVLLQLEEIEKERDQAIQSRDGVQLQYSQSLIEKDHYRKRVRALEEERDELLSKLSQAEGLNGTLQAQLQRCQGGRSLSKMCSSSYSLCSNLSSTWSLIDNPTNGLMDTLGSSVTPFPGDSAIQSMDVTPDSEKDINRLSTFPFPPCIGSILRRQWEERCMPQKSSVLRETPCSWTQGMGLALRKGSKPQLPDLAFLFARSLVVQLTSVGHPSNPSPQEKRLGADISILGGNRTGIYVQWVKPGSQLRVPSLKEEVLSLENCTREVAYLSLLHWDEPSSLIFQLDLEGYKPLWAAVEEGKKFSGDSFYVRTNVSLLEPSDPYALCVKCREILHVTDTMHKGRLEWYCSRVDPLTMRDLDKGTVPNYSRAHQLLKIQEKRQMPGQQKGHRNNLKKRALGQLRLVKSKPQRSPEQPPQQLWLDPCSDPDTNLKPYSLVRPVVVKTPRPVVLSPSCIAPRLIRNLLDLPTSRLDFHVCPADPNATHTQKHPVSRAASQDQRESGRIHMIREAMEKNKHCLLELGVEGVRDLIKHEIYPIVIHVEVTEKNVRGLRSLLEKAGQRDSEVLKVCRGVERALHTLPYSWARVEPHTWSHSEELPKVVRGCIFQEQTRPLWIE</sequence>
<evidence type="ECO:0000256" key="1">
    <source>
        <dbReference type="ARBA" id="ARBA00022553"/>
    </source>
</evidence>
<dbReference type="AlphaFoldDB" id="A0A851JPJ4"/>
<evidence type="ECO:0000256" key="3">
    <source>
        <dbReference type="ARBA" id="ARBA00056468"/>
    </source>
</evidence>
<comment type="function">
    <text evidence="3">Scaffold protein that plays an important role in mediating the activation of NF-kappa-B via BCL10 or EGFR.</text>
</comment>
<proteinExistence type="predicted"/>
<dbReference type="InterPro" id="IPR027417">
    <property type="entry name" value="P-loop_NTPase"/>
</dbReference>
<evidence type="ECO:0000256" key="7">
    <source>
        <dbReference type="SAM" id="MobiDB-lite"/>
    </source>
</evidence>
<dbReference type="GO" id="GO:0005737">
    <property type="term" value="C:cytoplasm"/>
    <property type="evidence" value="ECO:0007669"/>
    <property type="project" value="TreeGrafter"/>
</dbReference>
<evidence type="ECO:0000313" key="9">
    <source>
        <dbReference type="EMBL" id="NXB80779.1"/>
    </source>
</evidence>
<keyword evidence="10" id="KW-1185">Reference proteome</keyword>
<evidence type="ECO:0000256" key="6">
    <source>
        <dbReference type="SAM" id="Coils"/>
    </source>
</evidence>
<dbReference type="SUPFAM" id="SSF47986">
    <property type="entry name" value="DEATH domain"/>
    <property type="match status" value="1"/>
</dbReference>
<dbReference type="GO" id="GO:0042981">
    <property type="term" value="P:regulation of apoptotic process"/>
    <property type="evidence" value="ECO:0007669"/>
    <property type="project" value="InterPro"/>
</dbReference>
<feature type="non-terminal residue" evidence="9">
    <location>
        <position position="968"/>
    </location>
</feature>
<protein>
    <recommendedName>
        <fullName evidence="5">Caspase recruitment domain-containing protein 10</fullName>
    </recommendedName>
</protein>
<keyword evidence="2 6" id="KW-0175">Coiled coil</keyword>
<feature type="domain" description="CARD" evidence="8">
    <location>
        <begin position="3"/>
        <end position="95"/>
    </location>
</feature>
<dbReference type="GO" id="GO:0050700">
    <property type="term" value="F:CARD domain binding"/>
    <property type="evidence" value="ECO:0007669"/>
    <property type="project" value="TreeGrafter"/>
</dbReference>
<feature type="compositionally biased region" description="Basic residues" evidence="7">
    <location>
        <begin position="739"/>
        <end position="749"/>
    </location>
</feature>
<dbReference type="FunFam" id="2.30.30.40:FF:000143">
    <property type="entry name" value="Caspase recruitment domain family member 10"/>
    <property type="match status" value="1"/>
</dbReference>
<dbReference type="Proteomes" id="UP000660704">
    <property type="component" value="Unassembled WGS sequence"/>
</dbReference>
<dbReference type="FunFam" id="3.40.50.300:FF:000867">
    <property type="entry name" value="Caspase recruitment domain family member 10"/>
    <property type="match status" value="1"/>
</dbReference>
<dbReference type="Pfam" id="PF00619">
    <property type="entry name" value="CARD"/>
    <property type="match status" value="1"/>
</dbReference>
<comment type="subunit">
    <text evidence="4">CARD10 and BCL10 bind to each other by CARD-CARD interaction. They both participate in a complex with MALT1, where MALT1 binds to BCL10. Interacts with TMEM43; this interaction is essential for EGFR-mediated NF-kappa-B activation.</text>
</comment>
<dbReference type="InterPro" id="IPR011029">
    <property type="entry name" value="DEATH-like_dom_sf"/>
</dbReference>
<evidence type="ECO:0000256" key="5">
    <source>
        <dbReference type="ARBA" id="ARBA00067935"/>
    </source>
</evidence>
<feature type="region of interest" description="Disordered" evidence="7">
    <location>
        <begin position="729"/>
        <end position="777"/>
    </location>
</feature>
<reference evidence="9" key="1">
    <citation type="submission" date="2019-09" db="EMBL/GenBank/DDBJ databases">
        <title>Bird 10,000 Genomes (B10K) Project - Family phase.</title>
        <authorList>
            <person name="Zhang G."/>
        </authorList>
    </citation>
    <scope>NUCLEOTIDE SEQUENCE</scope>
    <source>
        <strain evidence="9">B10K-DU-001-63</strain>
        <tissue evidence="9">Muscle</tissue>
    </source>
</reference>
<comment type="caution">
    <text evidence="9">The sequence shown here is derived from an EMBL/GenBank/DDBJ whole genome shotgun (WGS) entry which is preliminary data.</text>
</comment>
<dbReference type="FunFam" id="1.10.533.10:FF:000003">
    <property type="entry name" value="Caspase recruitment domain family, member 11"/>
    <property type="match status" value="1"/>
</dbReference>
<dbReference type="SUPFAM" id="SSF57997">
    <property type="entry name" value="Tropomyosin"/>
    <property type="match status" value="1"/>
</dbReference>
<evidence type="ECO:0000259" key="8">
    <source>
        <dbReference type="PROSITE" id="PS50209"/>
    </source>
</evidence>
<dbReference type="InterPro" id="IPR001315">
    <property type="entry name" value="CARD"/>
</dbReference>
<evidence type="ECO:0000256" key="2">
    <source>
        <dbReference type="ARBA" id="ARBA00023054"/>
    </source>
</evidence>
<name>A0A851JPJ4_9PASS</name>
<dbReference type="Gene3D" id="2.30.30.40">
    <property type="entry name" value="SH3 Domains"/>
    <property type="match status" value="1"/>
</dbReference>
<feature type="non-terminal residue" evidence="9">
    <location>
        <position position="1"/>
    </location>
</feature>
<feature type="coiled-coil region" evidence="6">
    <location>
        <begin position="296"/>
        <end position="414"/>
    </location>
</feature>
<evidence type="ECO:0000313" key="10">
    <source>
        <dbReference type="Proteomes" id="UP000660704"/>
    </source>
</evidence>
<dbReference type="Gene3D" id="3.40.50.300">
    <property type="entry name" value="P-loop containing nucleotide triphosphate hydrolases"/>
    <property type="match status" value="1"/>
</dbReference>
<organism evidence="9 10">
    <name type="scientific">Donacobius atricapilla</name>
    <dbReference type="NCBI Taxonomy" id="237420"/>
    <lineage>
        <taxon>Eukaryota</taxon>
        <taxon>Metazoa</taxon>
        <taxon>Chordata</taxon>
        <taxon>Craniata</taxon>
        <taxon>Vertebrata</taxon>
        <taxon>Euteleostomi</taxon>
        <taxon>Archelosauria</taxon>
        <taxon>Archosauria</taxon>
        <taxon>Dinosauria</taxon>
        <taxon>Saurischia</taxon>
        <taxon>Theropoda</taxon>
        <taxon>Coelurosauria</taxon>
        <taxon>Aves</taxon>
        <taxon>Neognathae</taxon>
        <taxon>Neoaves</taxon>
        <taxon>Telluraves</taxon>
        <taxon>Australaves</taxon>
        <taxon>Passeriformes</taxon>
        <taxon>Mimidae</taxon>
        <taxon>Donacobius</taxon>
    </lineage>
</organism>
<feature type="coiled-coil region" evidence="6">
    <location>
        <begin position="125"/>
        <end position="171"/>
    </location>
</feature>
<dbReference type="PANTHER" id="PTHR14559:SF12">
    <property type="entry name" value="CASPASE RECRUITMENT DOMAIN-CONTAINING PROTEIN 10"/>
    <property type="match status" value="1"/>
</dbReference>
<dbReference type="EMBL" id="WBMY01015891">
    <property type="protein sequence ID" value="NXB80779.1"/>
    <property type="molecule type" value="Genomic_DNA"/>
</dbReference>
<dbReference type="PANTHER" id="PTHR14559">
    <property type="entry name" value="CASPASE RECRUITMENT DOMAIN FAMILY"/>
    <property type="match status" value="1"/>
</dbReference>
<dbReference type="Gene3D" id="1.10.533.10">
    <property type="entry name" value="Death Domain, Fas"/>
    <property type="match status" value="1"/>
</dbReference>
<gene>
    <name evidence="9" type="primary">Card10</name>
    <name evidence="9" type="ORF">DONATR_R05977</name>
</gene>
<feature type="coiled-coil region" evidence="6">
    <location>
        <begin position="207"/>
        <end position="234"/>
    </location>
</feature>
<keyword evidence="1" id="KW-0597">Phosphoprotein</keyword>
<dbReference type="SUPFAM" id="SSF52540">
    <property type="entry name" value="P-loop containing nucleoside triphosphate hydrolases"/>
    <property type="match status" value="1"/>
</dbReference>